<dbReference type="GeneID" id="43676034"/>
<protein>
    <submittedName>
        <fullName evidence="9">Copper fist DNA binding domain-containing protein</fullName>
    </submittedName>
</protein>
<dbReference type="InterPro" id="IPR001083">
    <property type="entry name" value="Cu_fist_DNA-bd_dom"/>
</dbReference>
<dbReference type="FunFam" id="3.90.430.10:FF:000001">
    <property type="entry name" value="Copper fist DNA-binding protein"/>
    <property type="match status" value="1"/>
</dbReference>
<evidence type="ECO:0000256" key="4">
    <source>
        <dbReference type="ARBA" id="ARBA00023008"/>
    </source>
</evidence>
<dbReference type="GO" id="GO:0006878">
    <property type="term" value="P:intracellular copper ion homeostasis"/>
    <property type="evidence" value="ECO:0007669"/>
    <property type="project" value="TreeGrafter"/>
</dbReference>
<dbReference type="PRINTS" id="PR00617">
    <property type="entry name" value="COPPERFIST"/>
</dbReference>
<proteinExistence type="predicted"/>
<evidence type="ECO:0000256" key="2">
    <source>
        <dbReference type="ARBA" id="ARBA00022723"/>
    </source>
</evidence>
<evidence type="ECO:0000256" key="7">
    <source>
        <dbReference type="ARBA" id="ARBA00023242"/>
    </source>
</evidence>
<dbReference type="Proteomes" id="UP000325579">
    <property type="component" value="Unassembled WGS sequence"/>
</dbReference>
<keyword evidence="10" id="KW-1185">Reference proteome</keyword>
<dbReference type="AlphaFoldDB" id="A0A5N7CRS2"/>
<dbReference type="Pfam" id="PF00649">
    <property type="entry name" value="Copper-fist"/>
    <property type="match status" value="1"/>
</dbReference>
<keyword evidence="4" id="KW-0186">Copper</keyword>
<evidence type="ECO:0000256" key="1">
    <source>
        <dbReference type="ARBA" id="ARBA00004123"/>
    </source>
</evidence>
<gene>
    <name evidence="9" type="ORF">BDV37DRAFT_85739</name>
</gene>
<dbReference type="RefSeq" id="XP_031934261.1">
    <property type="nucleotide sequence ID" value="XM_032091343.1"/>
</dbReference>
<dbReference type="GO" id="GO:0005507">
    <property type="term" value="F:copper ion binding"/>
    <property type="evidence" value="ECO:0007669"/>
    <property type="project" value="InterPro"/>
</dbReference>
<comment type="subcellular location">
    <subcellularLocation>
        <location evidence="1">Nucleus</location>
    </subcellularLocation>
</comment>
<keyword evidence="6" id="KW-0804">Transcription</keyword>
<feature type="domain" description="Copper-fist" evidence="8">
    <location>
        <begin position="1"/>
        <end position="39"/>
    </location>
</feature>
<dbReference type="GO" id="GO:0045944">
    <property type="term" value="P:positive regulation of transcription by RNA polymerase II"/>
    <property type="evidence" value="ECO:0007669"/>
    <property type="project" value="TreeGrafter"/>
</dbReference>
<dbReference type="GO" id="GO:0000978">
    <property type="term" value="F:RNA polymerase II cis-regulatory region sequence-specific DNA binding"/>
    <property type="evidence" value="ECO:0007669"/>
    <property type="project" value="TreeGrafter"/>
</dbReference>
<reference evidence="9 10" key="1">
    <citation type="submission" date="2019-04" db="EMBL/GenBank/DDBJ databases">
        <authorList>
            <consortium name="DOE Joint Genome Institute"/>
            <person name="Mondo S."/>
            <person name="Kjaerbolling I."/>
            <person name="Vesth T."/>
            <person name="Frisvad J.C."/>
            <person name="Nybo J.L."/>
            <person name="Theobald S."/>
            <person name="Kildgaard S."/>
            <person name="Isbrandt T."/>
            <person name="Kuo A."/>
            <person name="Sato A."/>
            <person name="Lyhne E.K."/>
            <person name="Kogle M.E."/>
            <person name="Wiebenga A."/>
            <person name="Kun R.S."/>
            <person name="Lubbers R.J."/>
            <person name="Makela M.R."/>
            <person name="Barry K."/>
            <person name="Chovatia M."/>
            <person name="Clum A."/>
            <person name="Daum C."/>
            <person name="Haridas S."/>
            <person name="He G."/>
            <person name="LaButti K."/>
            <person name="Lipzen A."/>
            <person name="Riley R."/>
            <person name="Salamov A."/>
            <person name="Simmons B.A."/>
            <person name="Magnuson J.K."/>
            <person name="Henrissat B."/>
            <person name="Mortensen U.H."/>
            <person name="Larsen T.O."/>
            <person name="Devries R.P."/>
            <person name="Grigoriev I.V."/>
            <person name="Machida M."/>
            <person name="Baker S.E."/>
            <person name="Andersen M.R."/>
            <person name="Cantor M.N."/>
            <person name="Hua S.X."/>
        </authorList>
    </citation>
    <scope>NUCLEOTIDE SEQUENCE [LARGE SCALE GENOMIC DNA]</scope>
    <source>
        <strain evidence="9 10">CBS 119388</strain>
    </source>
</reference>
<dbReference type="GO" id="GO:0005634">
    <property type="term" value="C:nucleus"/>
    <property type="evidence" value="ECO:0007669"/>
    <property type="project" value="UniProtKB-SubCell"/>
</dbReference>
<keyword evidence="5" id="KW-0805">Transcription regulation</keyword>
<dbReference type="OrthoDB" id="5600085at2759"/>
<organism evidence="9 10">
    <name type="scientific">Aspergillus pseudonomiae</name>
    <dbReference type="NCBI Taxonomy" id="1506151"/>
    <lineage>
        <taxon>Eukaryota</taxon>
        <taxon>Fungi</taxon>
        <taxon>Dikarya</taxon>
        <taxon>Ascomycota</taxon>
        <taxon>Pezizomycotina</taxon>
        <taxon>Eurotiomycetes</taxon>
        <taxon>Eurotiomycetidae</taxon>
        <taxon>Eurotiales</taxon>
        <taxon>Aspergillaceae</taxon>
        <taxon>Aspergillus</taxon>
        <taxon>Aspergillus subgen. Circumdati</taxon>
    </lineage>
</organism>
<keyword evidence="2" id="KW-0479">Metal-binding</keyword>
<dbReference type="GO" id="GO:0000981">
    <property type="term" value="F:DNA-binding transcription factor activity, RNA polymerase II-specific"/>
    <property type="evidence" value="ECO:0007669"/>
    <property type="project" value="TreeGrafter"/>
</dbReference>
<evidence type="ECO:0000313" key="9">
    <source>
        <dbReference type="EMBL" id="KAE8396942.1"/>
    </source>
</evidence>
<dbReference type="PANTHER" id="PTHR28088">
    <property type="entry name" value="TRANSCRIPTIONAL ACTIVATOR HAA1-RELATED"/>
    <property type="match status" value="1"/>
</dbReference>
<dbReference type="PANTHER" id="PTHR28088:SF5">
    <property type="entry name" value="TRANSCRIPTIONAL ACTIVATOR HAA1-RELATED"/>
    <property type="match status" value="1"/>
</dbReference>
<evidence type="ECO:0000259" key="8">
    <source>
        <dbReference type="PROSITE" id="PS50073"/>
    </source>
</evidence>
<dbReference type="InterPro" id="IPR051763">
    <property type="entry name" value="Copper_Homeo_Regul"/>
</dbReference>
<sequence length="104" mass="12125">MLINGDKRACEPCIRGHRVTSCNHRDRPLLRINRKGRPPLTCSKCNSTTCARPEEHTKYRTASKVDVHQIYPNRPTISKHRTFRGQRNTYQQNMVRTSQSSVLY</sequence>
<keyword evidence="3" id="KW-0862">Zinc</keyword>
<evidence type="ECO:0000256" key="5">
    <source>
        <dbReference type="ARBA" id="ARBA00023015"/>
    </source>
</evidence>
<name>A0A5N7CRS2_9EURO</name>
<accession>A0A5N7CRS2</accession>
<dbReference type="SUPFAM" id="SSF57879">
    <property type="entry name" value="Zinc domain conserved in yeast copper-regulated transcription factors"/>
    <property type="match status" value="1"/>
</dbReference>
<dbReference type="InterPro" id="IPR036395">
    <property type="entry name" value="Cu_fist_DNA-bd_dom_sf"/>
</dbReference>
<dbReference type="EMBL" id="ML736946">
    <property type="protein sequence ID" value="KAE8396942.1"/>
    <property type="molecule type" value="Genomic_DNA"/>
</dbReference>
<evidence type="ECO:0000256" key="6">
    <source>
        <dbReference type="ARBA" id="ARBA00023163"/>
    </source>
</evidence>
<dbReference type="GO" id="GO:0006879">
    <property type="term" value="P:intracellular iron ion homeostasis"/>
    <property type="evidence" value="ECO:0007669"/>
    <property type="project" value="TreeGrafter"/>
</dbReference>
<evidence type="ECO:0000256" key="3">
    <source>
        <dbReference type="ARBA" id="ARBA00022833"/>
    </source>
</evidence>
<dbReference type="SMART" id="SM01090">
    <property type="entry name" value="Copper-fist"/>
    <property type="match status" value="1"/>
</dbReference>
<keyword evidence="7" id="KW-0539">Nucleus</keyword>
<dbReference type="PROSITE" id="PS50073">
    <property type="entry name" value="COPPER_FIST_2"/>
    <property type="match status" value="1"/>
</dbReference>
<evidence type="ECO:0000313" key="10">
    <source>
        <dbReference type="Proteomes" id="UP000325579"/>
    </source>
</evidence>
<dbReference type="Gene3D" id="3.90.430.10">
    <property type="entry name" value="Copper fist DNA-binding domain"/>
    <property type="match status" value="1"/>
</dbReference>
<dbReference type="SMART" id="SM00412">
    <property type="entry name" value="Cu_FIST"/>
    <property type="match status" value="1"/>
</dbReference>